<comment type="caution">
    <text evidence="2">The sequence shown here is derived from an EMBL/GenBank/DDBJ whole genome shotgun (WGS) entry which is preliminary data.</text>
</comment>
<accession>A0A9D1DBR9</accession>
<protein>
    <submittedName>
        <fullName evidence="2">Glycosyltransferase</fullName>
    </submittedName>
</protein>
<reference evidence="2" key="2">
    <citation type="journal article" date="2021" name="PeerJ">
        <title>Extensive microbial diversity within the chicken gut microbiome revealed by metagenomics and culture.</title>
        <authorList>
            <person name="Gilroy R."/>
            <person name="Ravi A."/>
            <person name="Getino M."/>
            <person name="Pursley I."/>
            <person name="Horton D.L."/>
            <person name="Alikhan N.F."/>
            <person name="Baker D."/>
            <person name="Gharbi K."/>
            <person name="Hall N."/>
            <person name="Watson M."/>
            <person name="Adriaenssens E.M."/>
            <person name="Foster-Nyarko E."/>
            <person name="Jarju S."/>
            <person name="Secka A."/>
            <person name="Antonio M."/>
            <person name="Oren A."/>
            <person name="Chaudhuri R.R."/>
            <person name="La Ragione R."/>
            <person name="Hildebrand F."/>
            <person name="Pallen M.J."/>
        </authorList>
    </citation>
    <scope>NUCLEOTIDE SEQUENCE</scope>
    <source>
        <strain evidence="2">CHK184-25365</strain>
    </source>
</reference>
<name>A0A9D1DBR9_9FIRM</name>
<organism evidence="2 3">
    <name type="scientific">Candidatus Egerieicola pullicola</name>
    <dbReference type="NCBI Taxonomy" id="2840775"/>
    <lineage>
        <taxon>Bacteria</taxon>
        <taxon>Bacillati</taxon>
        <taxon>Bacillota</taxon>
        <taxon>Clostridia</taxon>
        <taxon>Eubacteriales</taxon>
        <taxon>Oscillospiraceae</taxon>
        <taxon>Oscillospiraceae incertae sedis</taxon>
        <taxon>Candidatus Egerieicola</taxon>
    </lineage>
</organism>
<dbReference type="SUPFAM" id="SSF53448">
    <property type="entry name" value="Nucleotide-diphospho-sugar transferases"/>
    <property type="match status" value="1"/>
</dbReference>
<dbReference type="CDD" id="cd00761">
    <property type="entry name" value="Glyco_tranf_GTA_type"/>
    <property type="match status" value="1"/>
</dbReference>
<dbReference type="InterPro" id="IPR029044">
    <property type="entry name" value="Nucleotide-diphossugar_trans"/>
</dbReference>
<evidence type="ECO:0000313" key="3">
    <source>
        <dbReference type="Proteomes" id="UP000886749"/>
    </source>
</evidence>
<dbReference type="Gene3D" id="3.90.550.10">
    <property type="entry name" value="Spore Coat Polysaccharide Biosynthesis Protein SpsA, Chain A"/>
    <property type="match status" value="1"/>
</dbReference>
<dbReference type="Proteomes" id="UP000886749">
    <property type="component" value="Unassembled WGS sequence"/>
</dbReference>
<sequence>MKQDSMEGDARMQPDHTYVVCAYGDSPYLRECLDSLKAQTRPSAILMTTSTPSPYLEEMAREYGAEYIVRQGKSSIGADWNFGLSQVKTPYATIAHQDDTYAPQYGEWVMAQLAAYPDSLICHTRYQEKIGDRITADTVNLKIKNAMSRFVNLFAPRCRWLRSRVLALGDFVGCPSVSYHLTNLKDFTFDDSLHVTLDWDGWRRIFQRKGRICYVKQCAMTHRLHEGAETSAAIANHSRQQEDLLMFQRFWPKPIAGFLAKRYQKSLETKK</sequence>
<evidence type="ECO:0000313" key="2">
    <source>
        <dbReference type="EMBL" id="HIR40502.1"/>
    </source>
</evidence>
<reference evidence="2" key="1">
    <citation type="submission" date="2020-10" db="EMBL/GenBank/DDBJ databases">
        <authorList>
            <person name="Gilroy R."/>
        </authorList>
    </citation>
    <scope>NUCLEOTIDE SEQUENCE</scope>
    <source>
        <strain evidence="2">CHK184-25365</strain>
    </source>
</reference>
<dbReference type="InterPro" id="IPR001173">
    <property type="entry name" value="Glyco_trans_2-like"/>
</dbReference>
<gene>
    <name evidence="2" type="ORF">IAB36_01585</name>
</gene>
<dbReference type="AlphaFoldDB" id="A0A9D1DBR9"/>
<evidence type="ECO:0000259" key="1">
    <source>
        <dbReference type="Pfam" id="PF00535"/>
    </source>
</evidence>
<feature type="domain" description="Glycosyltransferase 2-like" evidence="1">
    <location>
        <begin position="19"/>
        <end position="136"/>
    </location>
</feature>
<dbReference type="Pfam" id="PF00535">
    <property type="entry name" value="Glycos_transf_2"/>
    <property type="match status" value="1"/>
</dbReference>
<dbReference type="EMBL" id="DVGY01000039">
    <property type="protein sequence ID" value="HIR40502.1"/>
    <property type="molecule type" value="Genomic_DNA"/>
</dbReference>
<proteinExistence type="predicted"/>